<keyword evidence="5" id="KW-0677">Repeat</keyword>
<dbReference type="Pfam" id="PF01593">
    <property type="entry name" value="Amino_oxidase"/>
    <property type="match status" value="1"/>
</dbReference>
<keyword evidence="7" id="KW-0648">Protein biosynthesis</keyword>
<evidence type="ECO:0000256" key="5">
    <source>
        <dbReference type="ARBA" id="ARBA00022737"/>
    </source>
</evidence>
<comment type="similarity">
    <text evidence="1">Belongs to the WD repeat EIF2A family.</text>
</comment>
<evidence type="ECO:0000256" key="2">
    <source>
        <dbReference type="ARBA" id="ARBA00013819"/>
    </source>
</evidence>
<dbReference type="SUPFAM" id="SSF82171">
    <property type="entry name" value="DPP6 N-terminal domain-like"/>
    <property type="match status" value="1"/>
</dbReference>
<dbReference type="SUPFAM" id="SSF54373">
    <property type="entry name" value="FAD-linked reductases, C-terminal domain"/>
    <property type="match status" value="1"/>
</dbReference>
<dbReference type="GO" id="GO:0043022">
    <property type="term" value="F:ribosome binding"/>
    <property type="evidence" value="ECO:0007669"/>
    <property type="project" value="TreeGrafter"/>
</dbReference>
<sequence>MTAKSTSFSYVSNAGLQAVDYVDSNYVNSLTVDGESRALLYSKDGNFLAHARPEVVNVYNLQDENKLILSIPNIKAIELSFSPNSSYLATWERWVKTPDSEVDPVKNLKLWSLKSNNLGTLVLSFSQKNQNGWEMKWTDDEVYAARLVGNEVQIFDSRNFNKGITHRLKLEGITNFSVAPGKRYTIVAFVPEKKGQPGTVRLYDILLLTQPVAQKTFFKADSVQFFWNALGTSILVLTHTDVDKTGKSYYGETGLFFLAIAGNFDCRVELDQSGPVHDVAWSPNSKEFIVVYGTMPSKATLFDQRANPIYSFPSAPRNFVSFNPHGRVFCIAGFGNLQGEIDLWDRKSLKKIGTINGSNTSHCEWSPDGRHLMTSILYKRLKVDNGIKIWHYTGVLVHEIKVKEMYQTNWRPSHVCNYPERSELSPAPNGIAVATPPPKVGVYRPPGARGMMNREQLDKPHSAKSTTRSGQSRNNIPGLNGKQNNNNSRKSQKSVTSSTPVVVNEEKSAKDKKIKQINKKIKQIGEIKEKLKKGENVELTQLKKLEQESELLKELENLEKNISSLPNGIPNDPPSTIETKVLILGCGVSGISSAKVLAESKGIHDFLILESASHCGGRLKNKNWPENTSNFVEEGANWVHGIGLNNPIFKLSEKYNLTRIEDNLVYDTIYDAKGVKVDTKFFKSQFDYFKNVVSSVNALSVKREKYKLPDMSVRTALTLQGWQPSDSESLKSKPDLANAIEYVGFDLEQADTAEGTSLNFGVGESTYKDFGEGVQFVKDNRGFKYIMEKELDLIAYKIQKERKDFIYFNSHVKSITYANDDGSDIGGVFVKTADDKTFHAKVVICTFSLGVLQHNEVKFKPNLPESKIESLQRFHMQGEYKFWGNSENIIYTSSKKGYYPLWRNYKEPGYNILFCMVVGEESKRIESLTYDEIIQEASEVLKIIFKQDFVEPSSIFLPRWSMDKRFRGAYSNWPLGVSELNFKLIKEPLFSVLNEENYFKIAGEAGLINENFLVEESAKKKKISRVLFAGEHCSRKYFGYAHGSWLSGIELVEQYF</sequence>
<dbReference type="Pfam" id="PF08662">
    <property type="entry name" value="eIF2A"/>
    <property type="match status" value="1"/>
</dbReference>
<evidence type="ECO:0000256" key="7">
    <source>
        <dbReference type="ARBA" id="ARBA00022917"/>
    </source>
</evidence>
<dbReference type="InterPro" id="IPR002937">
    <property type="entry name" value="Amino_oxidase"/>
</dbReference>
<organism evidence="11 12">
    <name type="scientific">Clydaea vesicula</name>
    <dbReference type="NCBI Taxonomy" id="447962"/>
    <lineage>
        <taxon>Eukaryota</taxon>
        <taxon>Fungi</taxon>
        <taxon>Fungi incertae sedis</taxon>
        <taxon>Chytridiomycota</taxon>
        <taxon>Chytridiomycota incertae sedis</taxon>
        <taxon>Chytridiomycetes</taxon>
        <taxon>Lobulomycetales</taxon>
        <taxon>Lobulomycetaceae</taxon>
        <taxon>Clydaea</taxon>
    </lineage>
</organism>
<dbReference type="SUPFAM" id="SSF51905">
    <property type="entry name" value="FAD/NAD(P)-binding domain"/>
    <property type="match status" value="1"/>
</dbReference>
<dbReference type="GO" id="GO:0003743">
    <property type="term" value="F:translation initiation factor activity"/>
    <property type="evidence" value="ECO:0007669"/>
    <property type="project" value="UniProtKB-KW"/>
</dbReference>
<proteinExistence type="inferred from homology"/>
<protein>
    <recommendedName>
        <fullName evidence="2">Eukaryotic translation initiation factor 2A</fullName>
    </recommendedName>
</protein>
<dbReference type="AlphaFoldDB" id="A0AAD5Y0J0"/>
<dbReference type="PANTHER" id="PTHR13227">
    <property type="entry name" value="EUKARYOTIC TRANSLATION INITIATION FACTOR 2A"/>
    <property type="match status" value="1"/>
</dbReference>
<feature type="domain" description="Translation initiation factor beta propellor-like" evidence="10">
    <location>
        <begin position="215"/>
        <end position="407"/>
    </location>
</feature>
<evidence type="ECO:0000259" key="10">
    <source>
        <dbReference type="Pfam" id="PF08662"/>
    </source>
</evidence>
<feature type="domain" description="Amine oxidase" evidence="9">
    <location>
        <begin position="588"/>
        <end position="1050"/>
    </location>
</feature>
<feature type="region of interest" description="Disordered" evidence="8">
    <location>
        <begin position="427"/>
        <end position="509"/>
    </location>
</feature>
<dbReference type="GO" id="GO:0022627">
    <property type="term" value="C:cytosolic small ribosomal subunit"/>
    <property type="evidence" value="ECO:0007669"/>
    <property type="project" value="TreeGrafter"/>
</dbReference>
<dbReference type="GO" id="GO:0003729">
    <property type="term" value="F:mRNA binding"/>
    <property type="evidence" value="ECO:0007669"/>
    <property type="project" value="TreeGrafter"/>
</dbReference>
<accession>A0AAD5Y0J0</accession>
<keyword evidence="6" id="KW-0810">Translation regulation</keyword>
<evidence type="ECO:0000313" key="11">
    <source>
        <dbReference type="EMBL" id="KAJ3220779.1"/>
    </source>
</evidence>
<comment type="caution">
    <text evidence="11">The sequence shown here is derived from an EMBL/GenBank/DDBJ whole genome shotgun (WGS) entry which is preliminary data.</text>
</comment>
<evidence type="ECO:0000313" key="12">
    <source>
        <dbReference type="Proteomes" id="UP001211065"/>
    </source>
</evidence>
<evidence type="ECO:0000256" key="1">
    <source>
        <dbReference type="ARBA" id="ARBA00009573"/>
    </source>
</evidence>
<evidence type="ECO:0000256" key="4">
    <source>
        <dbReference type="ARBA" id="ARBA00022574"/>
    </source>
</evidence>
<dbReference type="GO" id="GO:0000049">
    <property type="term" value="F:tRNA binding"/>
    <property type="evidence" value="ECO:0007669"/>
    <property type="project" value="TreeGrafter"/>
</dbReference>
<evidence type="ECO:0000256" key="3">
    <source>
        <dbReference type="ARBA" id="ARBA00022540"/>
    </source>
</evidence>
<gene>
    <name evidence="11" type="ORF">HK099_004022</name>
</gene>
<feature type="compositionally biased region" description="Polar residues" evidence="8">
    <location>
        <begin position="463"/>
        <end position="473"/>
    </location>
</feature>
<reference evidence="11" key="1">
    <citation type="submission" date="2020-05" db="EMBL/GenBank/DDBJ databases">
        <title>Phylogenomic resolution of chytrid fungi.</title>
        <authorList>
            <person name="Stajich J.E."/>
            <person name="Amses K."/>
            <person name="Simmons R."/>
            <person name="Seto K."/>
            <person name="Myers J."/>
            <person name="Bonds A."/>
            <person name="Quandt C.A."/>
            <person name="Barry K."/>
            <person name="Liu P."/>
            <person name="Grigoriev I."/>
            <person name="Longcore J.E."/>
            <person name="James T.Y."/>
        </authorList>
    </citation>
    <scope>NUCLEOTIDE SEQUENCE</scope>
    <source>
        <strain evidence="11">JEL0476</strain>
    </source>
</reference>
<dbReference type="InterPro" id="IPR011387">
    <property type="entry name" value="TIF2A"/>
</dbReference>
<dbReference type="InterPro" id="IPR013979">
    <property type="entry name" value="TIF_beta_prop-like"/>
</dbReference>
<keyword evidence="4" id="KW-0853">WD repeat</keyword>
<feature type="compositionally biased region" description="Low complexity" evidence="8">
    <location>
        <begin position="474"/>
        <end position="487"/>
    </location>
</feature>
<evidence type="ECO:0000256" key="8">
    <source>
        <dbReference type="SAM" id="MobiDB-lite"/>
    </source>
</evidence>
<dbReference type="InterPro" id="IPR015943">
    <property type="entry name" value="WD40/YVTN_repeat-like_dom_sf"/>
</dbReference>
<dbReference type="GO" id="GO:0006417">
    <property type="term" value="P:regulation of translation"/>
    <property type="evidence" value="ECO:0007669"/>
    <property type="project" value="UniProtKB-KW"/>
</dbReference>
<dbReference type="Proteomes" id="UP001211065">
    <property type="component" value="Unassembled WGS sequence"/>
</dbReference>
<dbReference type="InterPro" id="IPR036188">
    <property type="entry name" value="FAD/NAD-bd_sf"/>
</dbReference>
<dbReference type="GO" id="GO:0016491">
    <property type="term" value="F:oxidoreductase activity"/>
    <property type="evidence" value="ECO:0007669"/>
    <property type="project" value="InterPro"/>
</dbReference>
<dbReference type="Gene3D" id="3.90.660.10">
    <property type="match status" value="1"/>
</dbReference>
<evidence type="ECO:0000256" key="6">
    <source>
        <dbReference type="ARBA" id="ARBA00022845"/>
    </source>
</evidence>
<evidence type="ECO:0000259" key="9">
    <source>
        <dbReference type="Pfam" id="PF01593"/>
    </source>
</evidence>
<dbReference type="Gene3D" id="2.130.10.10">
    <property type="entry name" value="YVTN repeat-like/Quinoprotein amine dehydrogenase"/>
    <property type="match status" value="1"/>
</dbReference>
<dbReference type="Gene3D" id="3.50.50.60">
    <property type="entry name" value="FAD/NAD(P)-binding domain"/>
    <property type="match status" value="1"/>
</dbReference>
<dbReference type="PANTHER" id="PTHR13227:SF0">
    <property type="entry name" value="EUKARYOTIC TRANSLATION INITIATION FACTOR 2A"/>
    <property type="match status" value="1"/>
</dbReference>
<dbReference type="EMBL" id="JADGJW010000274">
    <property type="protein sequence ID" value="KAJ3220779.1"/>
    <property type="molecule type" value="Genomic_DNA"/>
</dbReference>
<keyword evidence="12" id="KW-1185">Reference proteome</keyword>
<keyword evidence="3" id="KW-0396">Initiation factor</keyword>
<name>A0AAD5Y0J0_9FUNG</name>